<gene>
    <name evidence="8" type="ORF">H6P81_016770</name>
</gene>
<dbReference type="Pfam" id="PF01397">
    <property type="entry name" value="Terpene_synth"/>
    <property type="match status" value="1"/>
</dbReference>
<feature type="domain" description="Terpene synthase metal-binding" evidence="7">
    <location>
        <begin position="311"/>
        <end position="551"/>
    </location>
</feature>
<evidence type="ECO:0000313" key="9">
    <source>
        <dbReference type="Proteomes" id="UP000825729"/>
    </source>
</evidence>
<evidence type="ECO:0000259" key="6">
    <source>
        <dbReference type="Pfam" id="PF01397"/>
    </source>
</evidence>
<dbReference type="Proteomes" id="UP000825729">
    <property type="component" value="Unassembled WGS sequence"/>
</dbReference>
<evidence type="ECO:0000256" key="4">
    <source>
        <dbReference type="ARBA" id="ARBA00022842"/>
    </source>
</evidence>
<dbReference type="FunFam" id="1.10.600.10:FF:000007">
    <property type="entry name" value="Isoprene synthase, chloroplastic"/>
    <property type="match status" value="1"/>
</dbReference>
<evidence type="ECO:0000259" key="7">
    <source>
        <dbReference type="Pfam" id="PF03936"/>
    </source>
</evidence>
<keyword evidence="9" id="KW-1185">Reference proteome</keyword>
<dbReference type="SFLD" id="SFLDS00005">
    <property type="entry name" value="Isoprenoid_Synthase_Type_I"/>
    <property type="match status" value="1"/>
</dbReference>
<dbReference type="InterPro" id="IPR050148">
    <property type="entry name" value="Terpene_synthase-like"/>
</dbReference>
<dbReference type="InterPro" id="IPR044814">
    <property type="entry name" value="Terpene_cyclase_plant_C1"/>
</dbReference>
<evidence type="ECO:0000256" key="3">
    <source>
        <dbReference type="ARBA" id="ARBA00022723"/>
    </source>
</evidence>
<dbReference type="AlphaFoldDB" id="A0AAV7E991"/>
<organism evidence="8 9">
    <name type="scientific">Aristolochia fimbriata</name>
    <name type="common">White veined hardy Dutchman's pipe vine</name>
    <dbReference type="NCBI Taxonomy" id="158543"/>
    <lineage>
        <taxon>Eukaryota</taxon>
        <taxon>Viridiplantae</taxon>
        <taxon>Streptophyta</taxon>
        <taxon>Embryophyta</taxon>
        <taxon>Tracheophyta</taxon>
        <taxon>Spermatophyta</taxon>
        <taxon>Magnoliopsida</taxon>
        <taxon>Magnoliidae</taxon>
        <taxon>Piperales</taxon>
        <taxon>Aristolochiaceae</taxon>
        <taxon>Aristolochia</taxon>
    </lineage>
</organism>
<dbReference type="InterPro" id="IPR008930">
    <property type="entry name" value="Terpenoid_cyclase/PrenylTrfase"/>
</dbReference>
<dbReference type="SUPFAM" id="SSF48239">
    <property type="entry name" value="Terpenoid cyclases/Protein prenyltransferases"/>
    <property type="match status" value="1"/>
</dbReference>
<dbReference type="InterPro" id="IPR034741">
    <property type="entry name" value="Terpene_cyclase-like_1_C"/>
</dbReference>
<feature type="domain" description="Terpene synthase N-terminal" evidence="6">
    <location>
        <begin position="97"/>
        <end position="253"/>
    </location>
</feature>
<dbReference type="Pfam" id="PF03936">
    <property type="entry name" value="Terpene_synth_C"/>
    <property type="match status" value="1"/>
</dbReference>
<comment type="cofactor">
    <cofactor evidence="1">
        <name>Mg(2+)</name>
        <dbReference type="ChEBI" id="CHEBI:18420"/>
    </cofactor>
</comment>
<keyword evidence="4" id="KW-0460">Magnesium</keyword>
<comment type="pathway">
    <text evidence="2">Secondary metabolite biosynthesis; terpenoid biosynthesis.</text>
</comment>
<dbReference type="InterPro" id="IPR001906">
    <property type="entry name" value="Terpene_synth_N"/>
</dbReference>
<comment type="similarity">
    <text evidence="5">Belongs to the terpene synthase family. Tpsb subfamily.</text>
</comment>
<dbReference type="InterPro" id="IPR008949">
    <property type="entry name" value="Isoprenoid_synthase_dom_sf"/>
</dbReference>
<protein>
    <submittedName>
        <fullName evidence="8">Uncharacterized protein</fullName>
    </submittedName>
</protein>
<dbReference type="PANTHER" id="PTHR31225:SF252">
    <property type="entry name" value="TERPENE SYNTHASE 12-RELATED"/>
    <property type="match status" value="1"/>
</dbReference>
<dbReference type="GO" id="GO:0000287">
    <property type="term" value="F:magnesium ion binding"/>
    <property type="evidence" value="ECO:0007669"/>
    <property type="project" value="InterPro"/>
</dbReference>
<dbReference type="InterPro" id="IPR036965">
    <property type="entry name" value="Terpene_synth_N_sf"/>
</dbReference>
<dbReference type="Gene3D" id="1.10.600.10">
    <property type="entry name" value="Farnesyl Diphosphate Synthase"/>
    <property type="match status" value="1"/>
</dbReference>
<accession>A0AAV7E991</accession>
<evidence type="ECO:0000313" key="8">
    <source>
        <dbReference type="EMBL" id="KAG9445430.1"/>
    </source>
</evidence>
<proteinExistence type="inferred from homology"/>
<dbReference type="PANTHER" id="PTHR31225">
    <property type="entry name" value="OS04G0344100 PROTEIN-RELATED"/>
    <property type="match status" value="1"/>
</dbReference>
<dbReference type="GO" id="GO:0016102">
    <property type="term" value="P:diterpenoid biosynthetic process"/>
    <property type="evidence" value="ECO:0007669"/>
    <property type="project" value="InterPro"/>
</dbReference>
<comment type="caution">
    <text evidence="8">The sequence shown here is derived from an EMBL/GenBank/DDBJ whole genome shotgun (WGS) entry which is preliminary data.</text>
</comment>
<dbReference type="Gene3D" id="1.50.10.130">
    <property type="entry name" value="Terpene synthase, N-terminal domain"/>
    <property type="match status" value="1"/>
</dbReference>
<name>A0AAV7E991_ARIFI</name>
<dbReference type="EMBL" id="JAINDJ010000006">
    <property type="protein sequence ID" value="KAG9445430.1"/>
    <property type="molecule type" value="Genomic_DNA"/>
</dbReference>
<evidence type="ECO:0000256" key="5">
    <source>
        <dbReference type="ARBA" id="ARBA00033744"/>
    </source>
</evidence>
<dbReference type="GO" id="GO:0010333">
    <property type="term" value="F:terpene synthase activity"/>
    <property type="evidence" value="ECO:0007669"/>
    <property type="project" value="InterPro"/>
</dbReference>
<evidence type="ECO:0000256" key="2">
    <source>
        <dbReference type="ARBA" id="ARBA00004721"/>
    </source>
</evidence>
<dbReference type="SUPFAM" id="SSF48576">
    <property type="entry name" value="Terpenoid synthases"/>
    <property type="match status" value="1"/>
</dbReference>
<sequence length="637" mass="72472">MDLNYTFGSSFISTGTTATPRLQTSKSMATHVNNIHHPSSSEHSQRSAQTSYRRAIWDYGSIQSLGSSTTTAQQYSMVASSDHHSFEKVFTINGRTQGDQLMEKLTRAVSDLIMLEQAKELRAQLQLVDALQHLGMGYIFEKEIKNVLDDTAERIIDGDLYTTALLFRKLRQHGYMVSQDVFKSFMDGEGFKSCLAEDIEGVLSLYEASHLAFEGETILEEARVFASKVLNMGDLQVLLPAAGALATKVQHALELPSQKWIAWLEARWYIDLYQHEPWAEPFVVDLSKLHFNMVQTTHQNDVKATSRWWRDVGLASRLRFARDRLMESFYWATGLVYEPQFSYCRRQLTKVAQFVATIDDVYDVYGTLDELQLFTEAIDRWDENSIEHLPEYMKMCLEALFKTLKTIREEAIKELDKDITPCLSKAWGDLCNSFLEEAKWYKQGRRPALQEYLENAWVSSSGPLQLTYAYYCLLLSPKATKCEFAGSLDKYMDLIQCSSMIFRLCNDLAVSKEELEGGDSISAIQLYMAEAGVTEESAREYIRNLINKYWKRLHEGSVSCFRLSKTFTNVIINLARNAETVYLHGDGFSAPDGHTEHSVTSLLVESLPDGDQMEFTSSTASLQNEVLLLGERLDSEC</sequence>
<evidence type="ECO:0000256" key="1">
    <source>
        <dbReference type="ARBA" id="ARBA00001946"/>
    </source>
</evidence>
<dbReference type="CDD" id="cd00684">
    <property type="entry name" value="Terpene_cyclase_plant_C1"/>
    <property type="match status" value="1"/>
</dbReference>
<dbReference type="InterPro" id="IPR005630">
    <property type="entry name" value="Terpene_synthase_metal-bd"/>
</dbReference>
<keyword evidence="3" id="KW-0479">Metal-binding</keyword>
<reference evidence="8 9" key="1">
    <citation type="submission" date="2021-07" db="EMBL/GenBank/DDBJ databases">
        <title>The Aristolochia fimbriata genome: insights into angiosperm evolution, floral development and chemical biosynthesis.</title>
        <authorList>
            <person name="Jiao Y."/>
        </authorList>
    </citation>
    <scope>NUCLEOTIDE SEQUENCE [LARGE SCALE GENOMIC DNA]</scope>
    <source>
        <strain evidence="8">IBCAS-2021</strain>
        <tissue evidence="8">Leaf</tissue>
    </source>
</reference>
<dbReference type="SFLD" id="SFLDG01019">
    <property type="entry name" value="Terpene_Cyclase_Like_1_C_Termi"/>
    <property type="match status" value="1"/>
</dbReference>